<proteinExistence type="predicted"/>
<name>A0AAD7ED63_9AGAR</name>
<keyword evidence="1" id="KW-0732">Signal</keyword>
<dbReference type="EMBL" id="JARIHO010000074">
    <property type="protein sequence ID" value="KAJ7311704.1"/>
    <property type="molecule type" value="Genomic_DNA"/>
</dbReference>
<sequence length="141" mass="14614">MFFSASITLASVLSLTLTSMTVTGAPVTARARVVPQFCTGPNGTGTCTPLNANGVCTDTPGIRSSILNADADCLAFTAHNCAGGIPREQFSDDSQDLKGSGIRSVNCDEFPGTVNGFTVWSAIDIAQEAQDTANEIAIPLR</sequence>
<dbReference type="Proteomes" id="UP001218218">
    <property type="component" value="Unassembled WGS sequence"/>
</dbReference>
<accession>A0AAD7ED63</accession>
<reference evidence="2" key="1">
    <citation type="submission" date="2023-03" db="EMBL/GenBank/DDBJ databases">
        <title>Massive genome expansion in bonnet fungi (Mycena s.s.) driven by repeated elements and novel gene families across ecological guilds.</title>
        <authorList>
            <consortium name="Lawrence Berkeley National Laboratory"/>
            <person name="Harder C.B."/>
            <person name="Miyauchi S."/>
            <person name="Viragh M."/>
            <person name="Kuo A."/>
            <person name="Thoen E."/>
            <person name="Andreopoulos B."/>
            <person name="Lu D."/>
            <person name="Skrede I."/>
            <person name="Drula E."/>
            <person name="Henrissat B."/>
            <person name="Morin E."/>
            <person name="Kohler A."/>
            <person name="Barry K."/>
            <person name="LaButti K."/>
            <person name="Morin E."/>
            <person name="Salamov A."/>
            <person name="Lipzen A."/>
            <person name="Mereny Z."/>
            <person name="Hegedus B."/>
            <person name="Baldrian P."/>
            <person name="Stursova M."/>
            <person name="Weitz H."/>
            <person name="Taylor A."/>
            <person name="Grigoriev I.V."/>
            <person name="Nagy L.G."/>
            <person name="Martin F."/>
            <person name="Kauserud H."/>
        </authorList>
    </citation>
    <scope>NUCLEOTIDE SEQUENCE</scope>
    <source>
        <strain evidence="2">CBHHK002</strain>
    </source>
</reference>
<protein>
    <submittedName>
        <fullName evidence="2">Uncharacterized protein</fullName>
    </submittedName>
</protein>
<feature type="chain" id="PRO_5041944115" evidence="1">
    <location>
        <begin position="25"/>
        <end position="141"/>
    </location>
</feature>
<keyword evidence="3" id="KW-1185">Reference proteome</keyword>
<organism evidence="2 3">
    <name type="scientific">Mycena albidolilacea</name>
    <dbReference type="NCBI Taxonomy" id="1033008"/>
    <lineage>
        <taxon>Eukaryota</taxon>
        <taxon>Fungi</taxon>
        <taxon>Dikarya</taxon>
        <taxon>Basidiomycota</taxon>
        <taxon>Agaricomycotina</taxon>
        <taxon>Agaricomycetes</taxon>
        <taxon>Agaricomycetidae</taxon>
        <taxon>Agaricales</taxon>
        <taxon>Marasmiineae</taxon>
        <taxon>Mycenaceae</taxon>
        <taxon>Mycena</taxon>
    </lineage>
</organism>
<dbReference type="AlphaFoldDB" id="A0AAD7ED63"/>
<evidence type="ECO:0000313" key="3">
    <source>
        <dbReference type="Proteomes" id="UP001218218"/>
    </source>
</evidence>
<feature type="signal peptide" evidence="1">
    <location>
        <begin position="1"/>
        <end position="24"/>
    </location>
</feature>
<comment type="caution">
    <text evidence="2">The sequence shown here is derived from an EMBL/GenBank/DDBJ whole genome shotgun (WGS) entry which is preliminary data.</text>
</comment>
<gene>
    <name evidence="2" type="ORF">DFH08DRAFT_1087756</name>
</gene>
<evidence type="ECO:0000256" key="1">
    <source>
        <dbReference type="SAM" id="SignalP"/>
    </source>
</evidence>
<evidence type="ECO:0000313" key="2">
    <source>
        <dbReference type="EMBL" id="KAJ7311704.1"/>
    </source>
</evidence>